<dbReference type="InterPro" id="IPR005999">
    <property type="entry name" value="Glycerol_kin"/>
</dbReference>
<feature type="domain" description="Carbohydrate kinase FGGY C-terminal" evidence="13">
    <location>
        <begin position="289"/>
        <end position="478"/>
    </location>
</feature>
<feature type="domain" description="Alpha-L-rhamnosidase six-hairpin glycosidase" evidence="14">
    <location>
        <begin position="737"/>
        <end position="963"/>
    </location>
</feature>
<dbReference type="GO" id="GO:0046167">
    <property type="term" value="P:glycerol-3-phosphate biosynthetic process"/>
    <property type="evidence" value="ECO:0007669"/>
    <property type="project" value="TreeGrafter"/>
</dbReference>
<accession>A0AAD9ID61</accession>
<dbReference type="GO" id="GO:0005739">
    <property type="term" value="C:mitochondrion"/>
    <property type="evidence" value="ECO:0007669"/>
    <property type="project" value="TreeGrafter"/>
</dbReference>
<dbReference type="Pfam" id="PF17389">
    <property type="entry name" value="Bac_rhamnosid6H"/>
    <property type="match status" value="1"/>
</dbReference>
<evidence type="ECO:0000313" key="16">
    <source>
        <dbReference type="Proteomes" id="UP001217918"/>
    </source>
</evidence>
<keyword evidence="8" id="KW-0067">ATP-binding</keyword>
<dbReference type="FunFam" id="3.30.420.40:FF:000085">
    <property type="entry name" value="Glycerol kinase 2"/>
    <property type="match status" value="1"/>
</dbReference>
<evidence type="ECO:0000256" key="1">
    <source>
        <dbReference type="ARBA" id="ARBA00005190"/>
    </source>
</evidence>
<dbReference type="Pfam" id="PF00370">
    <property type="entry name" value="FGGY_N"/>
    <property type="match status" value="1"/>
</dbReference>
<dbReference type="GO" id="GO:0004370">
    <property type="term" value="F:glycerol kinase activity"/>
    <property type="evidence" value="ECO:0007669"/>
    <property type="project" value="UniProtKB-EC"/>
</dbReference>
<dbReference type="NCBIfam" id="NF000756">
    <property type="entry name" value="PRK00047.1"/>
    <property type="match status" value="1"/>
</dbReference>
<proteinExistence type="inferred from homology"/>
<dbReference type="EC" id="2.7.1.30" evidence="3"/>
<evidence type="ECO:0000256" key="11">
    <source>
        <dbReference type="SAM" id="MobiDB-lite"/>
    </source>
</evidence>
<evidence type="ECO:0000259" key="12">
    <source>
        <dbReference type="Pfam" id="PF00370"/>
    </source>
</evidence>
<evidence type="ECO:0000256" key="5">
    <source>
        <dbReference type="ARBA" id="ARBA00022741"/>
    </source>
</evidence>
<comment type="caution">
    <text evidence="15">The sequence shown here is derived from an EMBL/GenBank/DDBJ whole genome shotgun (WGS) entry which is preliminary data.</text>
</comment>
<dbReference type="InterPro" id="IPR035396">
    <property type="entry name" value="Bac_rhamnosid6H"/>
</dbReference>
<dbReference type="Gene3D" id="3.30.420.40">
    <property type="match status" value="2"/>
</dbReference>
<gene>
    <name evidence="15" type="ORF">P8C59_009042</name>
</gene>
<dbReference type="InterPro" id="IPR042018">
    <property type="entry name" value="GK1-3_metazoan-type"/>
</dbReference>
<keyword evidence="4 10" id="KW-0808">Transferase</keyword>
<organism evidence="15 16">
    <name type="scientific">Phyllachora maydis</name>
    <dbReference type="NCBI Taxonomy" id="1825666"/>
    <lineage>
        <taxon>Eukaryota</taxon>
        <taxon>Fungi</taxon>
        <taxon>Dikarya</taxon>
        <taxon>Ascomycota</taxon>
        <taxon>Pezizomycotina</taxon>
        <taxon>Sordariomycetes</taxon>
        <taxon>Sordariomycetidae</taxon>
        <taxon>Phyllachorales</taxon>
        <taxon>Phyllachoraceae</taxon>
        <taxon>Phyllachora</taxon>
    </lineage>
</organism>
<name>A0AAD9ID61_9PEZI</name>
<dbReference type="CDD" id="cd07792">
    <property type="entry name" value="ASKHA_NBD_FGGY_GK1-3-like"/>
    <property type="match status" value="1"/>
</dbReference>
<feature type="domain" description="Carbohydrate kinase FGGY N-terminal" evidence="12">
    <location>
        <begin position="26"/>
        <end position="279"/>
    </location>
</feature>
<dbReference type="NCBIfam" id="TIGR01311">
    <property type="entry name" value="glycerol_kin"/>
    <property type="match status" value="1"/>
</dbReference>
<dbReference type="AlphaFoldDB" id="A0AAD9ID61"/>
<dbReference type="FunFam" id="3.30.420.40:FF:000086">
    <property type="entry name" value="Glycerol kinase"/>
    <property type="match status" value="1"/>
</dbReference>
<keyword evidence="7" id="KW-0319">Glycerol metabolism</keyword>
<feature type="compositionally biased region" description="Polar residues" evidence="11">
    <location>
        <begin position="1"/>
        <end position="14"/>
    </location>
</feature>
<dbReference type="GO" id="GO:0006641">
    <property type="term" value="P:triglyceride metabolic process"/>
    <property type="evidence" value="ECO:0007669"/>
    <property type="project" value="TreeGrafter"/>
</dbReference>
<dbReference type="InterPro" id="IPR018485">
    <property type="entry name" value="FGGY_C"/>
</dbReference>
<evidence type="ECO:0000256" key="3">
    <source>
        <dbReference type="ARBA" id="ARBA00012099"/>
    </source>
</evidence>
<evidence type="ECO:0000256" key="9">
    <source>
        <dbReference type="ARBA" id="ARBA00043149"/>
    </source>
</evidence>
<sequence length="1194" mass="126703">MRGSGSSESDATRTPPSPLPVPRFVGAIDQGTTSSRFLIFDQHGAVVARSQLEFQQYYPEPGWHEHDPLELVASVEHCINAAVVDFEAQGHAAADIGAVGITNQRETTVVWDWTTGEPLHRALVWTDTRCAELVRKLKWRLGSADVTRLCGLPLSTYPSAAKLLWLLAHVPRVRDAYDAGRLAFGTVDAWLVYKLNGGLARNVLVTDPTNASRTMFMGLDALDYDDRLLDFFRLDRAKLHLPTIVRSSHPHAYGALASTVLKGAPITACLGDQSAALLGQKGFAPGTAKNTYGTGCFLLYNCGPRPVTSTHGLATTVAYDLGPAARMYALEGSIAVAGSSVKFISDNFGFVESPDRIGALAETVDDNGGVVFVTAFSGLFAPYWVDDARGTLFGLTAHTQKGHVARATLEATCFQTKAILDAMEKDSGHALTELAVDGGMCTSDLTMQTQADVIGIPVSRPAMAETTALGAAMAAGLAVGMWKSLTELEDVNTEGRTVFKPQIDQEKRDYMVGRWEKAVAMSRGWLSVPYQVYKVNGTVKNAAALAGTGGVSGVATFTGPSAVTYDFGKNVAGIVSFTTGAVDGPGEAIGFGFSESSLYISSEGSDATELVGIDELLWFPVSAGTFIAADKAHERGGFRYLSLYHNTSGSTDVTNLTVHFTAIPQVADDELGKYTGYFHCDDDKVNRVWYAGAYTCELCTIDPTAGNALPLLGTSFPPGQRAPLPWYVNYTITDGTSALVDGAKRDRLVWPGDMSIALPTIAVSTYYMDAVANSLTSLVTLQNASGALPYAGVPFYAMQGYLFSFTYHCYSLIAIYDHYLWTGDVDFLTANWAPFVRGLNFALTFVDSTGLADVSGSWADWLRNYMGGHNIEANAILYYTLTLGLELAALRNDSSQVASWTSHAATIKSVANTRLWDASANLYRDNDSLPLTSLHPQDGNAWAVLANLTLSPAQATQVSSALMARWGPFGPPAPEAGATVSPFISGFELQAHYVAGHGAAAVQLVRSMWADFLLDDARMTNSTLMEGYSTDGSLHYAPYADDARVSFAHGWASGPTSVLTMRAAGLQVRAAGGRLWRVAPDLAGLAGAVRAGFATRVGRFACAAAAAPDGSGYAFNFTTPPGTTGSVGVVRAAAARHVTICGGGLAAPRTEVVPAGGPGERFVLDGLSGGDYQVVVVDGGGVPSCDGRIVVANR</sequence>
<dbReference type="PROSITE" id="PS00445">
    <property type="entry name" value="FGGY_KINASES_2"/>
    <property type="match status" value="1"/>
</dbReference>
<dbReference type="InterPro" id="IPR008928">
    <property type="entry name" value="6-hairpin_glycosidase_sf"/>
</dbReference>
<keyword evidence="6 10" id="KW-0418">Kinase</keyword>
<dbReference type="Proteomes" id="UP001217918">
    <property type="component" value="Unassembled WGS sequence"/>
</dbReference>
<protein>
    <recommendedName>
        <fullName evidence="3">glycerol kinase</fullName>
        <ecNumber evidence="3">2.7.1.30</ecNumber>
    </recommendedName>
    <alternativeName>
        <fullName evidence="9">ATP:glycerol 3-phosphotransferase</fullName>
    </alternativeName>
</protein>
<comment type="pathway">
    <text evidence="1">Polyol metabolism; glycerol degradation via glycerol kinase pathway; sn-glycerol 3-phosphate from glycerol: step 1/1.</text>
</comment>
<dbReference type="PANTHER" id="PTHR10196">
    <property type="entry name" value="SUGAR KINASE"/>
    <property type="match status" value="1"/>
</dbReference>
<evidence type="ECO:0000256" key="6">
    <source>
        <dbReference type="ARBA" id="ARBA00022777"/>
    </source>
</evidence>
<keyword evidence="16" id="KW-1185">Reference proteome</keyword>
<dbReference type="InterPro" id="IPR018483">
    <property type="entry name" value="Carb_kinase_FGGY_CS"/>
</dbReference>
<dbReference type="Pfam" id="PF02782">
    <property type="entry name" value="FGGY_C"/>
    <property type="match status" value="1"/>
</dbReference>
<dbReference type="Gene3D" id="1.50.10.10">
    <property type="match status" value="1"/>
</dbReference>
<evidence type="ECO:0000256" key="4">
    <source>
        <dbReference type="ARBA" id="ARBA00022679"/>
    </source>
</evidence>
<reference evidence="15" key="1">
    <citation type="journal article" date="2023" name="Mol. Plant Microbe Interact.">
        <title>Elucidating the Obligate Nature and Biological Capacity of an Invasive Fungal Corn Pathogen.</title>
        <authorList>
            <person name="MacCready J.S."/>
            <person name="Roggenkamp E.M."/>
            <person name="Gdanetz K."/>
            <person name="Chilvers M.I."/>
        </authorList>
    </citation>
    <scope>NUCLEOTIDE SEQUENCE</scope>
    <source>
        <strain evidence="15">PM02</strain>
    </source>
</reference>
<evidence type="ECO:0000259" key="13">
    <source>
        <dbReference type="Pfam" id="PF02782"/>
    </source>
</evidence>
<keyword evidence="5" id="KW-0547">Nucleotide-binding</keyword>
<dbReference type="PANTHER" id="PTHR10196:SF75">
    <property type="entry name" value="GLYCEROL KINASE"/>
    <property type="match status" value="1"/>
</dbReference>
<dbReference type="InterPro" id="IPR012341">
    <property type="entry name" value="6hp_glycosidase-like_sf"/>
</dbReference>
<dbReference type="InterPro" id="IPR043129">
    <property type="entry name" value="ATPase_NBD"/>
</dbReference>
<evidence type="ECO:0000256" key="7">
    <source>
        <dbReference type="ARBA" id="ARBA00022798"/>
    </source>
</evidence>
<evidence type="ECO:0000256" key="8">
    <source>
        <dbReference type="ARBA" id="ARBA00022840"/>
    </source>
</evidence>
<evidence type="ECO:0000256" key="10">
    <source>
        <dbReference type="RuleBase" id="RU003733"/>
    </source>
</evidence>
<dbReference type="SUPFAM" id="SSF48208">
    <property type="entry name" value="Six-hairpin glycosidases"/>
    <property type="match status" value="1"/>
</dbReference>
<dbReference type="SUPFAM" id="SSF53067">
    <property type="entry name" value="Actin-like ATPase domain"/>
    <property type="match status" value="2"/>
</dbReference>
<dbReference type="EMBL" id="JAQQPM010000008">
    <property type="protein sequence ID" value="KAK2074870.1"/>
    <property type="molecule type" value="Genomic_DNA"/>
</dbReference>
<comment type="similarity">
    <text evidence="2 10">Belongs to the FGGY kinase family.</text>
</comment>
<dbReference type="InterPro" id="IPR018484">
    <property type="entry name" value="FGGY_N"/>
</dbReference>
<evidence type="ECO:0000259" key="14">
    <source>
        <dbReference type="Pfam" id="PF17389"/>
    </source>
</evidence>
<feature type="region of interest" description="Disordered" evidence="11">
    <location>
        <begin position="1"/>
        <end position="23"/>
    </location>
</feature>
<evidence type="ECO:0000256" key="2">
    <source>
        <dbReference type="ARBA" id="ARBA00009156"/>
    </source>
</evidence>
<evidence type="ECO:0000313" key="15">
    <source>
        <dbReference type="EMBL" id="KAK2074870.1"/>
    </source>
</evidence>
<dbReference type="GO" id="GO:0005524">
    <property type="term" value="F:ATP binding"/>
    <property type="evidence" value="ECO:0007669"/>
    <property type="project" value="UniProtKB-KW"/>
</dbReference>
<dbReference type="GO" id="GO:0006071">
    <property type="term" value="P:glycerol metabolic process"/>
    <property type="evidence" value="ECO:0007669"/>
    <property type="project" value="UniProtKB-KW"/>
</dbReference>